<dbReference type="PANTHER" id="PTHR33121">
    <property type="entry name" value="CYCLIC DI-GMP PHOSPHODIESTERASE PDEF"/>
    <property type="match status" value="1"/>
</dbReference>
<name>A0A379LSM7_ENTAG</name>
<sequence length="176" mass="20296">MSLPVKQSLYRARWDANETVRQAVSALHEAVDENISAMCFEESYDSRRTDDFMIMNDLAQALNKDEELYLAWQPKVCLKSGKTVGLEALIRWNHPERGELFPSEFIPLAGKTNLISDLTNWVIDHTIEQLARWDREYDLIPVFDQRQRTRLRKARFCRSAGGKISGGSVTQFYSGH</sequence>
<dbReference type="SUPFAM" id="SSF141868">
    <property type="entry name" value="EAL domain-like"/>
    <property type="match status" value="1"/>
</dbReference>
<evidence type="ECO:0000259" key="1">
    <source>
        <dbReference type="PROSITE" id="PS50883"/>
    </source>
</evidence>
<dbReference type="InterPro" id="IPR050706">
    <property type="entry name" value="Cyclic-di-GMP_PDE-like"/>
</dbReference>
<reference evidence="2 3" key="1">
    <citation type="submission" date="2018-06" db="EMBL/GenBank/DDBJ databases">
        <authorList>
            <consortium name="Pathogen Informatics"/>
            <person name="Doyle S."/>
        </authorList>
    </citation>
    <scope>NUCLEOTIDE SEQUENCE [LARGE SCALE GENOMIC DNA]</scope>
    <source>
        <strain evidence="2 3">NCTC9381</strain>
    </source>
</reference>
<accession>A0A379LSM7</accession>
<keyword evidence="3" id="KW-1185">Reference proteome</keyword>
<evidence type="ECO:0000313" key="2">
    <source>
        <dbReference type="EMBL" id="SUE07017.1"/>
    </source>
</evidence>
<evidence type="ECO:0000313" key="3">
    <source>
        <dbReference type="Proteomes" id="UP000254640"/>
    </source>
</evidence>
<protein>
    <submittedName>
        <fullName evidence="2">Bacteriophytochrome cph2</fullName>
    </submittedName>
</protein>
<proteinExistence type="predicted"/>
<dbReference type="InterPro" id="IPR035919">
    <property type="entry name" value="EAL_sf"/>
</dbReference>
<dbReference type="SMART" id="SM00052">
    <property type="entry name" value="EAL"/>
    <property type="match status" value="1"/>
</dbReference>
<dbReference type="PROSITE" id="PS50883">
    <property type="entry name" value="EAL"/>
    <property type="match status" value="1"/>
</dbReference>
<dbReference type="GO" id="GO:0071111">
    <property type="term" value="F:cyclic-guanylate-specific phosphodiesterase activity"/>
    <property type="evidence" value="ECO:0007669"/>
    <property type="project" value="InterPro"/>
</dbReference>
<dbReference type="Gene3D" id="3.20.20.450">
    <property type="entry name" value="EAL domain"/>
    <property type="match status" value="1"/>
</dbReference>
<dbReference type="Pfam" id="PF00563">
    <property type="entry name" value="EAL"/>
    <property type="match status" value="1"/>
</dbReference>
<dbReference type="AlphaFoldDB" id="A0A379LSM7"/>
<gene>
    <name evidence="2" type="primary">cph2_5</name>
    <name evidence="2" type="ORF">NCTC9381_05880</name>
</gene>
<dbReference type="EMBL" id="UGSO01000002">
    <property type="protein sequence ID" value="SUE07017.1"/>
    <property type="molecule type" value="Genomic_DNA"/>
</dbReference>
<feature type="domain" description="EAL" evidence="1">
    <location>
        <begin position="51"/>
        <end position="176"/>
    </location>
</feature>
<dbReference type="InterPro" id="IPR001633">
    <property type="entry name" value="EAL_dom"/>
</dbReference>
<dbReference type="PANTHER" id="PTHR33121:SF19">
    <property type="entry name" value="CYCLIC DI-GMP PHOSPHODIESTERASE PA2567"/>
    <property type="match status" value="1"/>
</dbReference>
<organism evidence="2 3">
    <name type="scientific">Enterobacter agglomerans</name>
    <name type="common">Erwinia herbicola</name>
    <name type="synonym">Pantoea agglomerans</name>
    <dbReference type="NCBI Taxonomy" id="549"/>
    <lineage>
        <taxon>Bacteria</taxon>
        <taxon>Pseudomonadati</taxon>
        <taxon>Pseudomonadota</taxon>
        <taxon>Gammaproteobacteria</taxon>
        <taxon>Enterobacterales</taxon>
        <taxon>Erwiniaceae</taxon>
        <taxon>Pantoea</taxon>
        <taxon>Pantoea agglomerans group</taxon>
    </lineage>
</organism>
<dbReference type="Proteomes" id="UP000254640">
    <property type="component" value="Unassembled WGS sequence"/>
</dbReference>
<dbReference type="CDD" id="cd01948">
    <property type="entry name" value="EAL"/>
    <property type="match status" value="1"/>
</dbReference>